<dbReference type="EMBL" id="CAEQ01001274">
    <property type="protein sequence ID" value="CCD13758.1"/>
    <property type="molecule type" value="Genomic_DNA"/>
</dbReference>
<organism evidence="2 3">
    <name type="scientific">Trypanosoma congolense (strain IL3000)</name>
    <dbReference type="NCBI Taxonomy" id="1068625"/>
    <lineage>
        <taxon>Eukaryota</taxon>
        <taxon>Discoba</taxon>
        <taxon>Euglenozoa</taxon>
        <taxon>Kinetoplastea</taxon>
        <taxon>Metakinetoplastina</taxon>
        <taxon>Trypanosomatida</taxon>
        <taxon>Trypanosomatidae</taxon>
        <taxon>Trypanosoma</taxon>
        <taxon>Nannomonas</taxon>
    </lineage>
</organism>
<dbReference type="AlphaFoldDB" id="F9W968"/>
<reference evidence="3" key="1">
    <citation type="submission" date="2011-07" db="EMBL/GenBank/DDBJ databases">
        <title>Divergent evolution of antigenic variation in African trypanosomes.</title>
        <authorList>
            <person name="Jackson A.P."/>
            <person name="Berry A."/>
            <person name="Allison H.C."/>
            <person name="Burton P."/>
            <person name="Anderson J."/>
            <person name="Aslett M."/>
            <person name="Brown R."/>
            <person name="Corton N."/>
            <person name="Harris D."/>
            <person name="Hauser H."/>
            <person name="Gamble J."/>
            <person name="Gilderthorp R."/>
            <person name="McQuillan J."/>
            <person name="Quail M.A."/>
            <person name="Sanders M."/>
            <person name="Van Tonder A."/>
            <person name="Ginger M.L."/>
            <person name="Donelson J.E."/>
            <person name="Field M.C."/>
            <person name="Barry J.D."/>
            <person name="Berriman M."/>
            <person name="Hertz-Fowler C."/>
        </authorList>
    </citation>
    <scope>NUCLEOTIDE SEQUENCE [LARGE SCALE GENOMIC DNA]</scope>
    <source>
        <strain evidence="3">IL3000</strain>
    </source>
</reference>
<evidence type="ECO:0000313" key="2">
    <source>
        <dbReference type="EMBL" id="CCD13758.1"/>
    </source>
</evidence>
<dbReference type="Proteomes" id="UP000000702">
    <property type="component" value="Unassembled WGS sequence"/>
</dbReference>
<gene>
    <name evidence="2" type="ORF">TCIL3000_0_44650</name>
</gene>
<keyword evidence="3" id="KW-1185">Reference proteome</keyword>
<feature type="region of interest" description="Disordered" evidence="1">
    <location>
        <begin position="119"/>
        <end position="162"/>
    </location>
</feature>
<comment type="caution">
    <text evidence="2">The sequence shown here is derived from an EMBL/GenBank/DDBJ whole genome shotgun (WGS) entry which is preliminary data.</text>
</comment>
<reference evidence="2 3" key="2">
    <citation type="journal article" date="2012" name="Proc. Natl. Acad. Sci. U.S.A.">
        <title>Antigenic diversity is generated by distinct evolutionary mechanisms in African trypanosome species.</title>
        <authorList>
            <person name="Jackson A.P."/>
            <person name="Berry A."/>
            <person name="Aslett M."/>
            <person name="Allison H.C."/>
            <person name="Burton P."/>
            <person name="Vavrova-Anderson J."/>
            <person name="Brown R."/>
            <person name="Browne H."/>
            <person name="Corton N."/>
            <person name="Hauser H."/>
            <person name="Gamble J."/>
            <person name="Gilderthorp R."/>
            <person name="Marcello L."/>
            <person name="McQuillan J."/>
            <person name="Otto T.D."/>
            <person name="Quail M.A."/>
            <person name="Sanders M.J."/>
            <person name="van Tonder A."/>
            <person name="Ginger M.L."/>
            <person name="Field M.C."/>
            <person name="Barry J.D."/>
            <person name="Hertz-Fowler C."/>
            <person name="Berriman M."/>
        </authorList>
    </citation>
    <scope>NUCLEOTIDE SEQUENCE [LARGE SCALE GENOMIC DNA]</scope>
    <source>
        <strain evidence="2 3">IL3000</strain>
    </source>
</reference>
<accession>F9W968</accession>
<feature type="compositionally biased region" description="Basic and acidic residues" evidence="1">
    <location>
        <begin position="132"/>
        <end position="162"/>
    </location>
</feature>
<dbReference type="VEuPathDB" id="TriTrypDB:TcIL3000_0_44650"/>
<sequence>MNPEPPTKEEKDSRGESTIRVGSQLLLRKVPLLAKARACAQQDPGDPDAECNVLSDGPDVYRICSLISAGNKDHAVFSALPHKRRRDGGEMGDEALDSQLVLPTRMEFLTLLESRLNKSSLPHHSPTEEGEVSEKNLTHSSGKRDVERNDESEAIALRDEKHYHPACGQEERKMLDAIRKPLEGKIAPLFGVENSTGTVSTGGKSMKRVPWEDMFETLMNRSSGAGAEGDAVRSYLRRVSWIAQQKKQQLFLTGAAETLTSDRQSWASMSESARVQKEIMHMRAQRQRFHRERKEK</sequence>
<evidence type="ECO:0000313" key="3">
    <source>
        <dbReference type="Proteomes" id="UP000000702"/>
    </source>
</evidence>
<protein>
    <submittedName>
        <fullName evidence="2">WGS project CAEQ00000000 data, annotated contig 1829</fullName>
    </submittedName>
</protein>
<name>F9W968_TRYCI</name>
<proteinExistence type="predicted"/>
<evidence type="ECO:0000256" key="1">
    <source>
        <dbReference type="SAM" id="MobiDB-lite"/>
    </source>
</evidence>
<dbReference type="OMA" id="GIDRAGY"/>